<dbReference type="EMBL" id="BAABJY010000002">
    <property type="protein sequence ID" value="GAA4862034.1"/>
    <property type="molecule type" value="Genomic_DNA"/>
</dbReference>
<keyword evidence="1" id="KW-1133">Transmembrane helix</keyword>
<dbReference type="RefSeq" id="WP_345294672.1">
    <property type="nucleotide sequence ID" value="NZ_BAABJY010000002.1"/>
</dbReference>
<sequence length="78" mass="8940">MANADGWLRRNALAFWFCGLGLLGLLRAWMKLVRAPSPDVQLWLWFAGSAVLALVGIAMLRRERRRQRRINIETSTNS</sequence>
<protein>
    <recommendedName>
        <fullName evidence="4">LPXTG cell wall anchor domain-containing protein</fullName>
    </recommendedName>
</protein>
<keyword evidence="3" id="KW-1185">Reference proteome</keyword>
<reference evidence="3" key="1">
    <citation type="journal article" date="2019" name="Int. J. Syst. Evol. Microbiol.">
        <title>The Global Catalogue of Microorganisms (GCM) 10K type strain sequencing project: providing services to taxonomists for standard genome sequencing and annotation.</title>
        <authorList>
            <consortium name="The Broad Institute Genomics Platform"/>
            <consortium name="The Broad Institute Genome Sequencing Center for Infectious Disease"/>
            <person name="Wu L."/>
            <person name="Ma J."/>
        </authorList>
    </citation>
    <scope>NUCLEOTIDE SEQUENCE [LARGE SCALE GENOMIC DNA]</scope>
    <source>
        <strain evidence="3">JCM 18392</strain>
    </source>
</reference>
<feature type="transmembrane region" description="Helical" evidence="1">
    <location>
        <begin position="42"/>
        <end position="60"/>
    </location>
</feature>
<evidence type="ECO:0000313" key="3">
    <source>
        <dbReference type="Proteomes" id="UP001501323"/>
    </source>
</evidence>
<evidence type="ECO:0008006" key="4">
    <source>
        <dbReference type="Google" id="ProtNLM"/>
    </source>
</evidence>
<name>A0ABP9DWD6_9GAMM</name>
<accession>A0ABP9DWD6</accession>
<evidence type="ECO:0000313" key="2">
    <source>
        <dbReference type="EMBL" id="GAA4862034.1"/>
    </source>
</evidence>
<dbReference type="Proteomes" id="UP001501323">
    <property type="component" value="Unassembled WGS sequence"/>
</dbReference>
<comment type="caution">
    <text evidence="2">The sequence shown here is derived from an EMBL/GenBank/DDBJ whole genome shotgun (WGS) entry which is preliminary data.</text>
</comment>
<keyword evidence="1" id="KW-0812">Transmembrane</keyword>
<feature type="transmembrane region" description="Helical" evidence="1">
    <location>
        <begin position="12"/>
        <end position="30"/>
    </location>
</feature>
<organism evidence="2 3">
    <name type="scientific">Luteimonas vadosa</name>
    <dbReference type="NCBI Taxonomy" id="1165507"/>
    <lineage>
        <taxon>Bacteria</taxon>
        <taxon>Pseudomonadati</taxon>
        <taxon>Pseudomonadota</taxon>
        <taxon>Gammaproteobacteria</taxon>
        <taxon>Lysobacterales</taxon>
        <taxon>Lysobacteraceae</taxon>
        <taxon>Luteimonas</taxon>
    </lineage>
</organism>
<evidence type="ECO:0000256" key="1">
    <source>
        <dbReference type="SAM" id="Phobius"/>
    </source>
</evidence>
<proteinExistence type="predicted"/>
<keyword evidence="1" id="KW-0472">Membrane</keyword>
<gene>
    <name evidence="2" type="ORF">GCM10023332_12550</name>
</gene>